<dbReference type="SUPFAM" id="SSF89796">
    <property type="entry name" value="CoA-transferase family III (CaiB/BaiF)"/>
    <property type="match status" value="1"/>
</dbReference>
<sequence length="460" mass="50414">MWLTLIDDAVTELRRHDLRRYAVEGVNGRRKAGTFMAGPLSGLRVVELAGIGPGPHAAMILGDLGADVVRIDRPSSVDGISRDAMLRNRRIVTADLKSDQGLELALKLIAKADVLIEGYRPGVTERLGLGPEECAKVNDRLIYARMTGWGQTGPRSQQAGHDINYISLNGILHAIGRGDERPVPPLNLVGDFGGGSMFLLVGILAALWERQSSGKGQVVDAAMVDGSSVLIQMMWAMRATGMWTDTRGANMLDGGAPYYDTYECADGRYVAVGAIEPQFYAAMLAGLGLDAAELPPQNDRIVGLNCGRCDQQCPRRDHWGAVFANSDACVTPVLAFGEVHNEPHIIERNTFYEANGGWQPMPAPRFSRTASSQPRPPAATIDIEKLTQLDLEESYEDQRRRSRCQRWRLRPGSGHHQAAIGRWGTGGRRGPPRRRRGWRARRSRAFCASRLTDEAAVATR</sequence>
<dbReference type="Proteomes" id="UP000013548">
    <property type="component" value="Chromosome"/>
</dbReference>
<dbReference type="InterPro" id="IPR023606">
    <property type="entry name" value="CoA-Trfase_III_dom_1_sf"/>
</dbReference>
<protein>
    <submittedName>
        <fullName evidence="2">Alpha-methylacyl-CoA racemase</fullName>
    </submittedName>
</protein>
<name>R4M4Q5_MYCTX</name>
<gene>
    <name evidence="2" type="ORF">J113_08010</name>
</gene>
<dbReference type="AlphaFoldDB" id="R4M4Q5"/>
<dbReference type="FunFam" id="3.40.50.10540:FF:000004">
    <property type="entry name" value="Probable alpha-methylacyl-CoA racemase mcr"/>
    <property type="match status" value="1"/>
</dbReference>
<dbReference type="InterPro" id="IPR050509">
    <property type="entry name" value="CoA-transferase_III"/>
</dbReference>
<dbReference type="InterPro" id="IPR003673">
    <property type="entry name" value="CoA-Trfase_fam_III"/>
</dbReference>
<dbReference type="EMBL" id="CP005386">
    <property type="protein sequence ID" value="AGL26629.1"/>
    <property type="molecule type" value="Genomic_DNA"/>
</dbReference>
<proteinExistence type="predicted"/>
<feature type="region of interest" description="Disordered" evidence="1">
    <location>
        <begin position="409"/>
        <end position="441"/>
    </location>
</feature>
<evidence type="ECO:0000313" key="3">
    <source>
        <dbReference type="Proteomes" id="UP000013548"/>
    </source>
</evidence>
<dbReference type="Pfam" id="PF02515">
    <property type="entry name" value="CoA_transf_3"/>
    <property type="match status" value="1"/>
</dbReference>
<organism evidence="2 3">
    <name type="scientific">Mycobacterium tuberculosis CAS/NITR204</name>
    <dbReference type="NCBI Taxonomy" id="1310114"/>
    <lineage>
        <taxon>Bacteria</taxon>
        <taxon>Bacillati</taxon>
        <taxon>Actinomycetota</taxon>
        <taxon>Actinomycetes</taxon>
        <taxon>Mycobacteriales</taxon>
        <taxon>Mycobacteriaceae</taxon>
        <taxon>Mycobacterium</taxon>
        <taxon>Mycobacterium tuberculosis complex</taxon>
    </lineage>
</organism>
<dbReference type="Gene3D" id="6.10.140.330">
    <property type="match status" value="1"/>
</dbReference>
<dbReference type="HOGENOM" id="CLU_033975_5_0_11"/>
<dbReference type="KEGG" id="mtuc:J113_08010"/>
<dbReference type="GO" id="GO:0003824">
    <property type="term" value="F:catalytic activity"/>
    <property type="evidence" value="ECO:0007669"/>
    <property type="project" value="InterPro"/>
</dbReference>
<accession>R4M4Q5</accession>
<dbReference type="Gene3D" id="3.30.1540.10">
    <property type="entry name" value="formyl-coa transferase, domain 3"/>
    <property type="match status" value="1"/>
</dbReference>
<dbReference type="BioCyc" id="MTUB1310114:G13A2-1188-MONOMER"/>
<dbReference type="Gene3D" id="3.30.60.110">
    <property type="match status" value="1"/>
</dbReference>
<evidence type="ECO:0000256" key="1">
    <source>
        <dbReference type="SAM" id="MobiDB-lite"/>
    </source>
</evidence>
<dbReference type="PATRIC" id="fig|1310114.3.peg.1680"/>
<dbReference type="PANTHER" id="PTHR48228:SF5">
    <property type="entry name" value="ALPHA-METHYLACYL-COA RACEMASE"/>
    <property type="match status" value="1"/>
</dbReference>
<evidence type="ECO:0000313" key="2">
    <source>
        <dbReference type="EMBL" id="AGL26629.1"/>
    </source>
</evidence>
<dbReference type="PANTHER" id="PTHR48228">
    <property type="entry name" value="SUCCINYL-COA--D-CITRAMALATE COA-TRANSFERASE"/>
    <property type="match status" value="1"/>
</dbReference>
<feature type="compositionally biased region" description="Basic residues" evidence="1">
    <location>
        <begin position="430"/>
        <end position="441"/>
    </location>
</feature>
<dbReference type="Gene3D" id="3.40.50.10540">
    <property type="entry name" value="Crotonobetainyl-coa:carnitine coa-transferase, domain 1"/>
    <property type="match status" value="1"/>
</dbReference>
<reference evidence="2 3" key="1">
    <citation type="journal article" date="2013" name="Genome Announc.">
        <title>Whole-Genome Sequences of Four Clinical Isolates of Mycobacterium tuberculosis from Tamil Nadu, South India.</title>
        <authorList>
            <person name="Narayanan S."/>
            <person name="Deshpande U."/>
        </authorList>
    </citation>
    <scope>NUCLEOTIDE SEQUENCE [LARGE SCALE GENOMIC DNA]</scope>
    <source>
        <strain evidence="2 3">CAS/NITR204</strain>
    </source>
</reference>
<dbReference type="InterPro" id="IPR044855">
    <property type="entry name" value="CoA-Trfase_III_dom3_sf"/>
</dbReference>